<dbReference type="EC" id="2.1.1.-" evidence="3"/>
<evidence type="ECO:0000313" key="6">
    <source>
        <dbReference type="Proteomes" id="UP000703315"/>
    </source>
</evidence>
<evidence type="ECO:0000256" key="3">
    <source>
        <dbReference type="RuleBase" id="RU362026"/>
    </source>
</evidence>
<protein>
    <recommendedName>
        <fullName evidence="3">Methyltransferase</fullName>
        <ecNumber evidence="3">2.1.1.-</ecNumber>
    </recommendedName>
</protein>
<evidence type="ECO:0000256" key="1">
    <source>
        <dbReference type="ARBA" id="ARBA00022603"/>
    </source>
</evidence>
<feature type="domain" description="DNA methylase N-4/N-6" evidence="4">
    <location>
        <begin position="46"/>
        <end position="95"/>
    </location>
</feature>
<accession>A0A921FNN8</accession>
<dbReference type="Gene3D" id="3.40.50.150">
    <property type="entry name" value="Vaccinia Virus protein VP39"/>
    <property type="match status" value="2"/>
</dbReference>
<dbReference type="EMBL" id="DYXC01000116">
    <property type="protein sequence ID" value="HJF15175.1"/>
    <property type="molecule type" value="Genomic_DNA"/>
</dbReference>
<name>A0A921FNN8_9MICC</name>
<dbReference type="PRINTS" id="PR00508">
    <property type="entry name" value="S21N4MTFRASE"/>
</dbReference>
<dbReference type="InterPro" id="IPR002941">
    <property type="entry name" value="DNA_methylase_N4/N6"/>
</dbReference>
<dbReference type="GO" id="GO:0032259">
    <property type="term" value="P:methylation"/>
    <property type="evidence" value="ECO:0007669"/>
    <property type="project" value="UniProtKB-KW"/>
</dbReference>
<dbReference type="Pfam" id="PF01555">
    <property type="entry name" value="N6_N4_Mtase"/>
    <property type="match status" value="1"/>
</dbReference>
<keyword evidence="2" id="KW-0808">Transferase</keyword>
<reference evidence="5" key="1">
    <citation type="journal article" date="2021" name="PeerJ">
        <title>Extensive microbial diversity within the chicken gut microbiome revealed by metagenomics and culture.</title>
        <authorList>
            <person name="Gilroy R."/>
            <person name="Ravi A."/>
            <person name="Getino M."/>
            <person name="Pursley I."/>
            <person name="Horton D.L."/>
            <person name="Alikhan N.F."/>
            <person name="Baker D."/>
            <person name="Gharbi K."/>
            <person name="Hall N."/>
            <person name="Watson M."/>
            <person name="Adriaenssens E.M."/>
            <person name="Foster-Nyarko E."/>
            <person name="Jarju S."/>
            <person name="Secka A."/>
            <person name="Antonio M."/>
            <person name="Oren A."/>
            <person name="Chaudhuri R.R."/>
            <person name="La Ragione R."/>
            <person name="Hildebrand F."/>
            <person name="Pallen M.J."/>
        </authorList>
    </citation>
    <scope>NUCLEOTIDE SEQUENCE</scope>
    <source>
        <strain evidence="5">ChiHjej13B12-14962</strain>
    </source>
</reference>
<gene>
    <name evidence="5" type="ORF">K8V32_10300</name>
</gene>
<sequence length="239" mass="26197">MTHIHAASNGGGSNVSPLDPELFASHDTFIAERPLGADEDVHMLPAIVDHIIERCTTPGDVILDPFAGFGTTLARAVALDRQAVGIELLPNRVAYLKDRVPSARILQGDARQLLKTLRNAAPEWSGASINLMLTSPPYMTVEHHPADPLTGYEQNDGDYKRYLCELGRVAAQSTELIAPGGYVVWNVADIHHRGKITQLIADCARVLAEHLSLVGITEICWDRYPHDLIADALLVFRRL</sequence>
<reference evidence="5" key="2">
    <citation type="submission" date="2021-09" db="EMBL/GenBank/DDBJ databases">
        <authorList>
            <person name="Gilroy R."/>
        </authorList>
    </citation>
    <scope>NUCLEOTIDE SEQUENCE</scope>
    <source>
        <strain evidence="5">ChiHjej13B12-14962</strain>
    </source>
</reference>
<dbReference type="RefSeq" id="WP_303906815.1">
    <property type="nucleotide sequence ID" value="NZ_DYXC01000116.1"/>
</dbReference>
<dbReference type="AlphaFoldDB" id="A0A921FNN8"/>
<proteinExistence type="inferred from homology"/>
<keyword evidence="1" id="KW-0489">Methyltransferase</keyword>
<dbReference type="GO" id="GO:0003677">
    <property type="term" value="F:DNA binding"/>
    <property type="evidence" value="ECO:0007669"/>
    <property type="project" value="InterPro"/>
</dbReference>
<dbReference type="InterPro" id="IPR001091">
    <property type="entry name" value="RM_Methyltransferase"/>
</dbReference>
<dbReference type="Proteomes" id="UP000703315">
    <property type="component" value="Unassembled WGS sequence"/>
</dbReference>
<comment type="caution">
    <text evidence="5">The sequence shown here is derived from an EMBL/GenBank/DDBJ whole genome shotgun (WGS) entry which is preliminary data.</text>
</comment>
<evidence type="ECO:0000256" key="2">
    <source>
        <dbReference type="ARBA" id="ARBA00022679"/>
    </source>
</evidence>
<evidence type="ECO:0000313" key="5">
    <source>
        <dbReference type="EMBL" id="HJF15175.1"/>
    </source>
</evidence>
<comment type="similarity">
    <text evidence="3">Belongs to the N(4)/N(6)-methyltransferase family.</text>
</comment>
<dbReference type="InterPro" id="IPR029063">
    <property type="entry name" value="SAM-dependent_MTases_sf"/>
</dbReference>
<dbReference type="GO" id="GO:0008170">
    <property type="term" value="F:N-methyltransferase activity"/>
    <property type="evidence" value="ECO:0007669"/>
    <property type="project" value="InterPro"/>
</dbReference>
<organism evidence="5 6">
    <name type="scientific">Enteractinococcus helveticum</name>
    <dbReference type="NCBI Taxonomy" id="1837282"/>
    <lineage>
        <taxon>Bacteria</taxon>
        <taxon>Bacillati</taxon>
        <taxon>Actinomycetota</taxon>
        <taxon>Actinomycetes</taxon>
        <taxon>Micrococcales</taxon>
        <taxon>Micrococcaceae</taxon>
    </lineage>
</organism>
<evidence type="ECO:0000259" key="4">
    <source>
        <dbReference type="Pfam" id="PF01555"/>
    </source>
</evidence>
<dbReference type="SUPFAM" id="SSF53335">
    <property type="entry name" value="S-adenosyl-L-methionine-dependent methyltransferases"/>
    <property type="match status" value="1"/>
</dbReference>